<proteinExistence type="predicted"/>
<feature type="transmembrane region" description="Helical" evidence="6">
    <location>
        <begin position="53"/>
        <end position="74"/>
    </location>
</feature>
<keyword evidence="1 6" id="KW-0812">Transmembrane</keyword>
<dbReference type="EMBL" id="JBJJXI010000123">
    <property type="protein sequence ID" value="KAL3389286.1"/>
    <property type="molecule type" value="Genomic_DNA"/>
</dbReference>
<organism evidence="7 8">
    <name type="scientific">Trichogramma kaykai</name>
    <dbReference type="NCBI Taxonomy" id="54128"/>
    <lineage>
        <taxon>Eukaryota</taxon>
        <taxon>Metazoa</taxon>
        <taxon>Ecdysozoa</taxon>
        <taxon>Arthropoda</taxon>
        <taxon>Hexapoda</taxon>
        <taxon>Insecta</taxon>
        <taxon>Pterygota</taxon>
        <taxon>Neoptera</taxon>
        <taxon>Endopterygota</taxon>
        <taxon>Hymenoptera</taxon>
        <taxon>Apocrita</taxon>
        <taxon>Proctotrupomorpha</taxon>
        <taxon>Chalcidoidea</taxon>
        <taxon>Trichogrammatidae</taxon>
        <taxon>Trichogramma</taxon>
    </lineage>
</organism>
<sequence>MMVQKEQSELSIFKVVLMHCIYIIAFPVIAFFLSKFLLSNGIFGLSAVASNVYAAGIAILVLHVALGAFIYKAYTDSSGSTKPQSKAD</sequence>
<reference evidence="7 8" key="1">
    <citation type="journal article" date="2024" name="bioRxiv">
        <title>A reference genome for Trichogramma kaykai: A tiny desert-dwelling parasitoid wasp with competing sex-ratio distorters.</title>
        <authorList>
            <person name="Culotta J."/>
            <person name="Lindsey A.R."/>
        </authorList>
    </citation>
    <scope>NUCLEOTIDE SEQUENCE [LARGE SCALE GENOMIC DNA]</scope>
    <source>
        <strain evidence="7 8">KSX58</strain>
    </source>
</reference>
<name>A0ABD2W8Q9_9HYME</name>
<keyword evidence="8" id="KW-1185">Reference proteome</keyword>
<dbReference type="Pfam" id="PF09446">
    <property type="entry name" value="VMA21"/>
    <property type="match status" value="1"/>
</dbReference>
<protein>
    <recommendedName>
        <fullName evidence="9">Vacuolar ATPase assembly integral membrane protein VMA21 homolog</fullName>
    </recommendedName>
</protein>
<gene>
    <name evidence="7" type="ORF">TKK_015534</name>
</gene>
<evidence type="ECO:0000313" key="7">
    <source>
        <dbReference type="EMBL" id="KAL3389286.1"/>
    </source>
</evidence>
<evidence type="ECO:0000313" key="8">
    <source>
        <dbReference type="Proteomes" id="UP001627154"/>
    </source>
</evidence>
<evidence type="ECO:0000256" key="2">
    <source>
        <dbReference type="ARBA" id="ARBA00022824"/>
    </source>
</evidence>
<evidence type="ECO:0000256" key="6">
    <source>
        <dbReference type="SAM" id="Phobius"/>
    </source>
</evidence>
<evidence type="ECO:0000256" key="1">
    <source>
        <dbReference type="ARBA" id="ARBA00022692"/>
    </source>
</evidence>
<evidence type="ECO:0000256" key="3">
    <source>
        <dbReference type="ARBA" id="ARBA00022989"/>
    </source>
</evidence>
<evidence type="ECO:0008006" key="9">
    <source>
        <dbReference type="Google" id="ProtNLM"/>
    </source>
</evidence>
<keyword evidence="2" id="KW-0256">Endoplasmic reticulum</keyword>
<feature type="transmembrane region" description="Helical" evidence="6">
    <location>
        <begin position="12"/>
        <end position="33"/>
    </location>
</feature>
<keyword evidence="5" id="KW-0968">Cytoplasmic vesicle</keyword>
<dbReference type="AlphaFoldDB" id="A0ABD2W8Q9"/>
<keyword evidence="4 6" id="KW-0472">Membrane</keyword>
<keyword evidence="3 6" id="KW-1133">Transmembrane helix</keyword>
<comment type="caution">
    <text evidence="7">The sequence shown here is derived from an EMBL/GenBank/DDBJ whole genome shotgun (WGS) entry which is preliminary data.</text>
</comment>
<evidence type="ECO:0000256" key="5">
    <source>
        <dbReference type="ARBA" id="ARBA00023329"/>
    </source>
</evidence>
<dbReference type="InterPro" id="IPR019013">
    <property type="entry name" value="Vma21"/>
</dbReference>
<dbReference type="Proteomes" id="UP001627154">
    <property type="component" value="Unassembled WGS sequence"/>
</dbReference>
<accession>A0ABD2W8Q9</accession>
<evidence type="ECO:0000256" key="4">
    <source>
        <dbReference type="ARBA" id="ARBA00023136"/>
    </source>
</evidence>
<dbReference type="GO" id="GO:0031410">
    <property type="term" value="C:cytoplasmic vesicle"/>
    <property type="evidence" value="ECO:0007669"/>
    <property type="project" value="UniProtKB-KW"/>
</dbReference>